<keyword evidence="13" id="KW-0779">Telomere</keyword>
<evidence type="ECO:0000313" key="18">
    <source>
        <dbReference type="EMBL" id="KAK7573856.1"/>
    </source>
</evidence>
<keyword evidence="15 17" id="KW-0234">DNA repair</keyword>
<proteinExistence type="inferred from homology"/>
<dbReference type="PANTHER" id="PTHR20973">
    <property type="entry name" value="NON-SMC ELEMENT 1-RELATED"/>
    <property type="match status" value="1"/>
</dbReference>
<name>A0AAN9TJ91_9HEMI</name>
<comment type="subcellular location">
    <subcellularLocation>
        <location evidence="3">Chromosome</location>
        <location evidence="3">Telomere</location>
    </subcellularLocation>
    <subcellularLocation>
        <location evidence="2 17">Nucleus</location>
    </subcellularLocation>
</comment>
<keyword evidence="13" id="KW-0158">Chromosome</keyword>
<reference evidence="18 19" key="1">
    <citation type="submission" date="2024-03" db="EMBL/GenBank/DDBJ databases">
        <title>Adaptation during the transition from Ophiocordyceps entomopathogen to insect associate is accompanied by gene loss and intensified selection.</title>
        <authorList>
            <person name="Ward C.M."/>
            <person name="Onetto C.A."/>
            <person name="Borneman A.R."/>
        </authorList>
    </citation>
    <scope>NUCLEOTIDE SEQUENCE [LARGE SCALE GENOMIC DNA]</scope>
    <source>
        <strain evidence="18">AWRI1</strain>
        <tissue evidence="18">Single Adult Female</tissue>
    </source>
</reference>
<evidence type="ECO:0000256" key="16">
    <source>
        <dbReference type="ARBA" id="ARBA00023242"/>
    </source>
</evidence>
<comment type="caution">
    <text evidence="18">The sequence shown here is derived from an EMBL/GenBank/DDBJ whole genome shotgun (WGS) entry which is preliminary data.</text>
</comment>
<evidence type="ECO:0000256" key="10">
    <source>
        <dbReference type="ARBA" id="ARBA00022771"/>
    </source>
</evidence>
<dbReference type="PANTHER" id="PTHR20973:SF0">
    <property type="entry name" value="NON-STRUCTURAL MAINTENANCE OF CHROMOSOMES ELEMENT 1 HOMOLOG"/>
    <property type="match status" value="1"/>
</dbReference>
<dbReference type="InterPro" id="IPR011513">
    <property type="entry name" value="Nse1"/>
</dbReference>
<keyword evidence="11 17" id="KW-0833">Ubl conjugation pathway</keyword>
<dbReference type="GO" id="GO:0008270">
    <property type="term" value="F:zinc ion binding"/>
    <property type="evidence" value="ECO:0007669"/>
    <property type="project" value="UniProtKB-KW"/>
</dbReference>
<evidence type="ECO:0000256" key="6">
    <source>
        <dbReference type="ARBA" id="ARBA00019422"/>
    </source>
</evidence>
<keyword evidence="16 17" id="KW-0539">Nucleus</keyword>
<evidence type="ECO:0000256" key="12">
    <source>
        <dbReference type="ARBA" id="ARBA00022833"/>
    </source>
</evidence>
<dbReference type="Proteomes" id="UP001367676">
    <property type="component" value="Unassembled WGS sequence"/>
</dbReference>
<evidence type="ECO:0000313" key="19">
    <source>
        <dbReference type="Proteomes" id="UP001367676"/>
    </source>
</evidence>
<evidence type="ECO:0000256" key="11">
    <source>
        <dbReference type="ARBA" id="ARBA00022786"/>
    </source>
</evidence>
<dbReference type="GO" id="GO:0000724">
    <property type="term" value="P:double-strand break repair via homologous recombination"/>
    <property type="evidence" value="ECO:0007669"/>
    <property type="project" value="TreeGrafter"/>
</dbReference>
<dbReference type="InterPro" id="IPR036388">
    <property type="entry name" value="WH-like_DNA-bd_sf"/>
</dbReference>
<comment type="similarity">
    <text evidence="4 17">Belongs to the NSE1 family.</text>
</comment>
<comment type="catalytic activity">
    <reaction evidence="1 17">
        <text>S-ubiquitinyl-[E2 ubiquitin-conjugating enzyme]-L-cysteine + [acceptor protein]-L-lysine = [E2 ubiquitin-conjugating enzyme]-L-cysteine + N(6)-ubiquitinyl-[acceptor protein]-L-lysine.</text>
        <dbReference type="EC" id="2.3.2.27"/>
    </reaction>
</comment>
<evidence type="ECO:0000256" key="17">
    <source>
        <dbReference type="RuleBase" id="RU368018"/>
    </source>
</evidence>
<dbReference type="GO" id="GO:0000781">
    <property type="term" value="C:chromosome, telomeric region"/>
    <property type="evidence" value="ECO:0007669"/>
    <property type="project" value="UniProtKB-SubCell"/>
</dbReference>
<gene>
    <name evidence="18" type="ORF">V9T40_011047</name>
</gene>
<keyword evidence="9 17" id="KW-0227">DNA damage</keyword>
<sequence>MDVDDFDETVNEVENVDYVHFMRYLMMMRLVKKEELIKTYKIIFQNDARAEYLQQAIEAVNGLLKNAKLEVKEVNCEVEMYPCYVVYSTLYRSDKIWPSNRADNELEFIKRLIHEIMVSGRGAVSSIHCLNLDVKLSKSDREDLLKALVAEKWLTEAKKGTFTMSALCLAELEPYLRDNYRDIIAKCTFCKRNVCFGDICSKCNVMGHRLCIKKYQQSMKTTFKCPACGKEWVQAQSTSQMDDMEYDESD</sequence>
<keyword evidence="8 17" id="KW-0479">Metal-binding</keyword>
<evidence type="ECO:0000256" key="9">
    <source>
        <dbReference type="ARBA" id="ARBA00022763"/>
    </source>
</evidence>
<dbReference type="EC" id="2.3.2.27" evidence="5 17"/>
<evidence type="ECO:0000256" key="5">
    <source>
        <dbReference type="ARBA" id="ARBA00012483"/>
    </source>
</evidence>
<dbReference type="AlphaFoldDB" id="A0AAN9TJ91"/>
<evidence type="ECO:0000256" key="2">
    <source>
        <dbReference type="ARBA" id="ARBA00004123"/>
    </source>
</evidence>
<evidence type="ECO:0000256" key="4">
    <source>
        <dbReference type="ARBA" id="ARBA00010258"/>
    </source>
</evidence>
<accession>A0AAN9TJ91</accession>
<dbReference type="FunFam" id="1.10.10.10:FF:000270">
    <property type="entry name" value="Non-structural maintenance of chromosomes element 1 homolog"/>
    <property type="match status" value="1"/>
</dbReference>
<dbReference type="Gene3D" id="3.30.40.10">
    <property type="entry name" value="Zinc/RING finger domain, C3HC4 (zinc finger)"/>
    <property type="match status" value="1"/>
</dbReference>
<evidence type="ECO:0000256" key="8">
    <source>
        <dbReference type="ARBA" id="ARBA00022723"/>
    </source>
</evidence>
<dbReference type="GO" id="GO:0061630">
    <property type="term" value="F:ubiquitin protein ligase activity"/>
    <property type="evidence" value="ECO:0007669"/>
    <property type="project" value="UniProtKB-EC"/>
</dbReference>
<dbReference type="GO" id="GO:0005634">
    <property type="term" value="C:nucleus"/>
    <property type="evidence" value="ECO:0007669"/>
    <property type="project" value="UniProtKB-SubCell"/>
</dbReference>
<keyword evidence="7 17" id="KW-0808">Transferase</keyword>
<keyword evidence="10 17" id="KW-0863">Zinc-finger</keyword>
<evidence type="ECO:0000256" key="3">
    <source>
        <dbReference type="ARBA" id="ARBA00004574"/>
    </source>
</evidence>
<comment type="subunit">
    <text evidence="17">Component of the Smc5-Smc6 complex.</text>
</comment>
<dbReference type="Pfam" id="PF07574">
    <property type="entry name" value="SMC_Nse1"/>
    <property type="match status" value="1"/>
</dbReference>
<keyword evidence="14 17" id="KW-0233">DNA recombination</keyword>
<evidence type="ECO:0000256" key="7">
    <source>
        <dbReference type="ARBA" id="ARBA00022679"/>
    </source>
</evidence>
<keyword evidence="19" id="KW-1185">Reference proteome</keyword>
<evidence type="ECO:0000256" key="15">
    <source>
        <dbReference type="ARBA" id="ARBA00023204"/>
    </source>
</evidence>
<evidence type="ECO:0000256" key="13">
    <source>
        <dbReference type="ARBA" id="ARBA00022895"/>
    </source>
</evidence>
<dbReference type="EMBL" id="JBBCAQ010000037">
    <property type="protein sequence ID" value="KAK7573856.1"/>
    <property type="molecule type" value="Genomic_DNA"/>
</dbReference>
<keyword evidence="12 17" id="KW-0862">Zinc</keyword>
<dbReference type="Gene3D" id="1.10.10.10">
    <property type="entry name" value="Winged helix-like DNA-binding domain superfamily/Winged helix DNA-binding domain"/>
    <property type="match status" value="1"/>
</dbReference>
<organism evidence="18 19">
    <name type="scientific">Parthenolecanium corni</name>
    <dbReference type="NCBI Taxonomy" id="536013"/>
    <lineage>
        <taxon>Eukaryota</taxon>
        <taxon>Metazoa</taxon>
        <taxon>Ecdysozoa</taxon>
        <taxon>Arthropoda</taxon>
        <taxon>Hexapoda</taxon>
        <taxon>Insecta</taxon>
        <taxon>Pterygota</taxon>
        <taxon>Neoptera</taxon>
        <taxon>Paraneoptera</taxon>
        <taxon>Hemiptera</taxon>
        <taxon>Sternorrhyncha</taxon>
        <taxon>Coccoidea</taxon>
        <taxon>Coccidae</taxon>
        <taxon>Parthenolecanium</taxon>
    </lineage>
</organism>
<evidence type="ECO:0000256" key="1">
    <source>
        <dbReference type="ARBA" id="ARBA00000900"/>
    </source>
</evidence>
<protein>
    <recommendedName>
        <fullName evidence="6 17">Non-structural maintenance of chromosomes element 1 homolog</fullName>
        <ecNumber evidence="5 17">2.3.2.27</ecNumber>
    </recommendedName>
</protein>
<evidence type="ECO:0000256" key="14">
    <source>
        <dbReference type="ARBA" id="ARBA00023172"/>
    </source>
</evidence>
<dbReference type="InterPro" id="IPR013083">
    <property type="entry name" value="Znf_RING/FYVE/PHD"/>
</dbReference>
<dbReference type="GO" id="GO:0030915">
    <property type="term" value="C:Smc5-Smc6 complex"/>
    <property type="evidence" value="ECO:0007669"/>
    <property type="project" value="UniProtKB-UniRule"/>
</dbReference>